<comment type="caution">
    <text evidence="3">The sequence shown here is derived from an EMBL/GenBank/DDBJ whole genome shotgun (WGS) entry which is preliminary data.</text>
</comment>
<dbReference type="PANTHER" id="PTHR43477:SF1">
    <property type="entry name" value="DIHYDROANTICAPSIN 7-DEHYDROGENASE"/>
    <property type="match status" value="1"/>
</dbReference>
<dbReference type="PANTHER" id="PTHR43477">
    <property type="entry name" value="DIHYDROANTICAPSIN 7-DEHYDROGENASE"/>
    <property type="match status" value="1"/>
</dbReference>
<dbReference type="Pfam" id="PF13561">
    <property type="entry name" value="adh_short_C2"/>
    <property type="match status" value="1"/>
</dbReference>
<dbReference type="InterPro" id="IPR051122">
    <property type="entry name" value="SDR_DHRS6-like"/>
</dbReference>
<evidence type="ECO:0000313" key="4">
    <source>
        <dbReference type="Proteomes" id="UP000240978"/>
    </source>
</evidence>
<proteinExistence type="inferred from homology"/>
<dbReference type="CDD" id="cd11731">
    <property type="entry name" value="Lin1944_like_SDR_c"/>
    <property type="match status" value="1"/>
</dbReference>
<dbReference type="InterPro" id="IPR036291">
    <property type="entry name" value="NAD(P)-bd_dom_sf"/>
</dbReference>
<protein>
    <submittedName>
        <fullName evidence="3">NAD(P)-dependent dehydrogenase (Short-subunit alcohol dehydrogenase family)</fullName>
    </submittedName>
</protein>
<evidence type="ECO:0000256" key="1">
    <source>
        <dbReference type="ARBA" id="ARBA00006484"/>
    </source>
</evidence>
<dbReference type="RefSeq" id="WP_106604504.1">
    <property type="nucleotide sequence ID" value="NZ_PYGK01000012.1"/>
</dbReference>
<comment type="similarity">
    <text evidence="1">Belongs to the short-chain dehydrogenases/reductases (SDR) family.</text>
</comment>
<dbReference type="OrthoDB" id="9787486at2"/>
<dbReference type="PRINTS" id="PR00081">
    <property type="entry name" value="GDHRDH"/>
</dbReference>
<keyword evidence="2" id="KW-0560">Oxidoreductase</keyword>
<dbReference type="Proteomes" id="UP000240978">
    <property type="component" value="Unassembled WGS sequence"/>
</dbReference>
<dbReference type="GO" id="GO:0016491">
    <property type="term" value="F:oxidoreductase activity"/>
    <property type="evidence" value="ECO:0007669"/>
    <property type="project" value="UniProtKB-KW"/>
</dbReference>
<dbReference type="EMBL" id="PYGK01000012">
    <property type="protein sequence ID" value="PSL25880.1"/>
    <property type="molecule type" value="Genomic_DNA"/>
</dbReference>
<accession>A0A2P8FVX9</accession>
<evidence type="ECO:0000256" key="2">
    <source>
        <dbReference type="ARBA" id="ARBA00023002"/>
    </source>
</evidence>
<dbReference type="NCBIfam" id="NF005754">
    <property type="entry name" value="PRK07578.1"/>
    <property type="match status" value="1"/>
</dbReference>
<evidence type="ECO:0000313" key="3">
    <source>
        <dbReference type="EMBL" id="PSL25880.1"/>
    </source>
</evidence>
<sequence length="199" mass="21056">MKIIIVGATGTIGKHVTKALQKEHEVIAVGSRSGDLQVNISDPDSIKAMYEKAGPFDALICVAGDGHFGPLEKMTDADFRISVNSKLMGQVNLVLIGQRYINPNGSFTLTSGSLADDPVVLGASLSAVNGAIDGFVRGAAIELKNGVRINAVGPDVVEESPGYFPFFHGHEPVSMHRVTLAYIKSVLGAHTGKTYYVFG</sequence>
<reference evidence="3 4" key="1">
    <citation type="submission" date="2018-03" db="EMBL/GenBank/DDBJ databases">
        <title>Genomic Encyclopedia of Archaeal and Bacterial Type Strains, Phase II (KMG-II): from individual species to whole genera.</title>
        <authorList>
            <person name="Goeker M."/>
        </authorList>
    </citation>
    <scope>NUCLEOTIDE SEQUENCE [LARGE SCALE GENOMIC DNA]</scope>
    <source>
        <strain evidence="3 4">DSM 18107</strain>
    </source>
</reference>
<keyword evidence="4" id="KW-1185">Reference proteome</keyword>
<gene>
    <name evidence="3" type="ORF">CLV42_11285</name>
</gene>
<organism evidence="3 4">
    <name type="scientific">Chitinophaga ginsengisoli</name>
    <dbReference type="NCBI Taxonomy" id="363837"/>
    <lineage>
        <taxon>Bacteria</taxon>
        <taxon>Pseudomonadati</taxon>
        <taxon>Bacteroidota</taxon>
        <taxon>Chitinophagia</taxon>
        <taxon>Chitinophagales</taxon>
        <taxon>Chitinophagaceae</taxon>
        <taxon>Chitinophaga</taxon>
    </lineage>
</organism>
<dbReference type="AlphaFoldDB" id="A0A2P8FVX9"/>
<dbReference type="Gene3D" id="3.40.50.720">
    <property type="entry name" value="NAD(P)-binding Rossmann-like Domain"/>
    <property type="match status" value="1"/>
</dbReference>
<dbReference type="InterPro" id="IPR002347">
    <property type="entry name" value="SDR_fam"/>
</dbReference>
<dbReference type="SUPFAM" id="SSF51735">
    <property type="entry name" value="NAD(P)-binding Rossmann-fold domains"/>
    <property type="match status" value="1"/>
</dbReference>
<name>A0A2P8FVX9_9BACT</name>